<dbReference type="InterPro" id="IPR017452">
    <property type="entry name" value="GPCR_Rhodpsn_7TM"/>
</dbReference>
<evidence type="ECO:0000256" key="4">
    <source>
        <dbReference type="ARBA" id="ARBA00022989"/>
    </source>
</evidence>
<feature type="compositionally biased region" description="Polar residues" evidence="6">
    <location>
        <begin position="440"/>
        <end position="454"/>
    </location>
</feature>
<keyword evidence="10" id="KW-1185">Reference proteome</keyword>
<feature type="domain" description="G-protein coupled receptors family 1 profile" evidence="8">
    <location>
        <begin position="44"/>
        <end position="321"/>
    </location>
</feature>
<comment type="caution">
    <text evidence="9">The sequence shown here is derived from an EMBL/GenBank/DDBJ whole genome shotgun (WGS) entry which is preliminary data.</text>
</comment>
<dbReference type="OrthoDB" id="10011262at2759"/>
<protein>
    <recommendedName>
        <fullName evidence="8">G-protein coupled receptors family 1 profile domain-containing protein</fullName>
    </recommendedName>
</protein>
<organism evidence="9 10">
    <name type="scientific">Tigriopus californicus</name>
    <name type="common">Marine copepod</name>
    <dbReference type="NCBI Taxonomy" id="6832"/>
    <lineage>
        <taxon>Eukaryota</taxon>
        <taxon>Metazoa</taxon>
        <taxon>Ecdysozoa</taxon>
        <taxon>Arthropoda</taxon>
        <taxon>Crustacea</taxon>
        <taxon>Multicrustacea</taxon>
        <taxon>Hexanauplia</taxon>
        <taxon>Copepoda</taxon>
        <taxon>Harpacticoida</taxon>
        <taxon>Harpacticidae</taxon>
        <taxon>Tigriopus</taxon>
    </lineage>
</organism>
<dbReference type="PANTHER" id="PTHR46641:SF2">
    <property type="entry name" value="FMRFAMIDE RECEPTOR"/>
    <property type="match status" value="1"/>
</dbReference>
<evidence type="ECO:0000256" key="1">
    <source>
        <dbReference type="ARBA" id="ARBA00004370"/>
    </source>
</evidence>
<dbReference type="SUPFAM" id="SSF81321">
    <property type="entry name" value="Family A G protein-coupled receptor-like"/>
    <property type="match status" value="1"/>
</dbReference>
<sequence length="454" mass="50842">MKGINLTMDETVKPEDFEEVSEMTVKFFIEGICTGALGLFGIFGNIISIKVLSSRDLDMLPSFRHLLKMLAGFDATFLIFTLSLFCLSSWSNYYDDYIRPVLTPYWLPVIQIALTGSVWTTMMVSVERYLTVCLSYRSPKVQHMIYTFPITFFAFLFNIPRFFELTTGMEASNITVYNESLGEAVNVTIYKPVLEPTEIRRDPLYSRYYVLIANSFALAFIPMTALVILNACIFRTISKATRRHNAISSNQRRDHSVALMLISVVVVFIICHSIRSIINTYECIQMAMYGELKHWPGWIQTMVHVNHFALVVNSSINILIYACKDDKFQHVLLVTIGVRSSLGSRRSYSSDVEMTHIANENVLDSRNGTKMSRAVRGVSTNIQTVGGSNIVDRARGMIRNGKSSDAHQATTQLVPADGNTWNNLASGSTSSHVAGDEKNSLISSSDGSGNNNQK</sequence>
<feature type="transmembrane region" description="Helical" evidence="7">
    <location>
        <begin position="27"/>
        <end position="49"/>
    </location>
</feature>
<dbReference type="PRINTS" id="PR00237">
    <property type="entry name" value="GPCRRHODOPSN"/>
</dbReference>
<comment type="similarity">
    <text evidence="2">Belongs to the G-protein coupled receptor 1 family.</text>
</comment>
<dbReference type="Gene3D" id="1.20.1070.10">
    <property type="entry name" value="Rhodopsin 7-helix transmembrane proteins"/>
    <property type="match status" value="1"/>
</dbReference>
<dbReference type="InterPro" id="IPR052954">
    <property type="entry name" value="GPCR-Ligand_Int"/>
</dbReference>
<name>A0A553N6V0_TIGCA</name>
<reference evidence="9 10" key="1">
    <citation type="journal article" date="2018" name="Nat. Ecol. Evol.">
        <title>Genomic signatures of mitonuclear coevolution across populations of Tigriopus californicus.</title>
        <authorList>
            <person name="Barreto F.S."/>
            <person name="Watson E.T."/>
            <person name="Lima T.G."/>
            <person name="Willett C.S."/>
            <person name="Edmands S."/>
            <person name="Li W."/>
            <person name="Burton R.S."/>
        </authorList>
    </citation>
    <scope>NUCLEOTIDE SEQUENCE [LARGE SCALE GENOMIC DNA]</scope>
    <source>
        <strain evidence="9 10">San Diego</strain>
    </source>
</reference>
<dbReference type="Proteomes" id="UP000318571">
    <property type="component" value="Chromosome 8"/>
</dbReference>
<feature type="transmembrane region" description="Helical" evidence="7">
    <location>
        <begin position="70"/>
        <end position="93"/>
    </location>
</feature>
<dbReference type="AlphaFoldDB" id="A0A553N6V0"/>
<feature type="compositionally biased region" description="Polar residues" evidence="6">
    <location>
        <begin position="416"/>
        <end position="432"/>
    </location>
</feature>
<dbReference type="Pfam" id="PF00001">
    <property type="entry name" value="7tm_1"/>
    <property type="match status" value="1"/>
</dbReference>
<feature type="transmembrane region" description="Helical" evidence="7">
    <location>
        <begin position="257"/>
        <end position="278"/>
    </location>
</feature>
<keyword evidence="5 7" id="KW-0472">Membrane</keyword>
<comment type="subcellular location">
    <subcellularLocation>
        <location evidence="1">Membrane</location>
    </subcellularLocation>
</comment>
<feature type="transmembrane region" description="Helical" evidence="7">
    <location>
        <begin position="105"/>
        <end position="124"/>
    </location>
</feature>
<gene>
    <name evidence="9" type="ORF">TCAL_09517</name>
</gene>
<accession>A0A553N6V0</accession>
<feature type="transmembrane region" description="Helical" evidence="7">
    <location>
        <begin position="208"/>
        <end position="237"/>
    </location>
</feature>
<dbReference type="PROSITE" id="PS50262">
    <property type="entry name" value="G_PROTEIN_RECEP_F1_2"/>
    <property type="match status" value="1"/>
</dbReference>
<proteinExistence type="inferred from homology"/>
<dbReference type="STRING" id="6832.A0A553N6V0"/>
<evidence type="ECO:0000256" key="7">
    <source>
        <dbReference type="SAM" id="Phobius"/>
    </source>
</evidence>
<evidence type="ECO:0000313" key="10">
    <source>
        <dbReference type="Proteomes" id="UP000318571"/>
    </source>
</evidence>
<evidence type="ECO:0000259" key="8">
    <source>
        <dbReference type="PROSITE" id="PS50262"/>
    </source>
</evidence>
<evidence type="ECO:0000256" key="2">
    <source>
        <dbReference type="ARBA" id="ARBA00010663"/>
    </source>
</evidence>
<feature type="region of interest" description="Disordered" evidence="6">
    <location>
        <begin position="416"/>
        <end position="454"/>
    </location>
</feature>
<evidence type="ECO:0000256" key="6">
    <source>
        <dbReference type="SAM" id="MobiDB-lite"/>
    </source>
</evidence>
<dbReference type="CDD" id="cd14978">
    <property type="entry name" value="7tmA_FMRFamide_R-like"/>
    <property type="match status" value="1"/>
</dbReference>
<evidence type="ECO:0000256" key="5">
    <source>
        <dbReference type="ARBA" id="ARBA00023136"/>
    </source>
</evidence>
<keyword evidence="4 7" id="KW-1133">Transmembrane helix</keyword>
<dbReference type="OMA" id="MTHIANE"/>
<dbReference type="EMBL" id="VCGU01000459">
    <property type="protein sequence ID" value="TRY61157.1"/>
    <property type="molecule type" value="Genomic_DNA"/>
</dbReference>
<keyword evidence="3 7" id="KW-0812">Transmembrane</keyword>
<dbReference type="InterPro" id="IPR000276">
    <property type="entry name" value="GPCR_Rhodpsn"/>
</dbReference>
<dbReference type="GO" id="GO:0016020">
    <property type="term" value="C:membrane"/>
    <property type="evidence" value="ECO:0007669"/>
    <property type="project" value="UniProtKB-SubCell"/>
</dbReference>
<evidence type="ECO:0000256" key="3">
    <source>
        <dbReference type="ARBA" id="ARBA00022692"/>
    </source>
</evidence>
<feature type="transmembrane region" description="Helical" evidence="7">
    <location>
        <begin position="145"/>
        <end position="163"/>
    </location>
</feature>
<evidence type="ECO:0000313" key="9">
    <source>
        <dbReference type="EMBL" id="TRY61157.1"/>
    </source>
</evidence>
<dbReference type="GO" id="GO:0004930">
    <property type="term" value="F:G protein-coupled receptor activity"/>
    <property type="evidence" value="ECO:0007669"/>
    <property type="project" value="InterPro"/>
</dbReference>
<dbReference type="PANTHER" id="PTHR46641">
    <property type="entry name" value="FMRFAMIDE RECEPTOR-RELATED"/>
    <property type="match status" value="1"/>
</dbReference>